<sequence>MTVLIDGKLENPLIKDKKVSLLGGVICGQKISTGSVSFERSSESRAFVQVFKDWLGLDGVAPEEDTVTDDRNKRERSRVRRWIEADDSQMRERMM</sequence>
<evidence type="ECO:0000313" key="1">
    <source>
        <dbReference type="EMBL" id="CAH7675766.1"/>
    </source>
</evidence>
<comment type="caution">
    <text evidence="1">The sequence shown here is derived from an EMBL/GenBank/DDBJ whole genome shotgun (WGS) entry which is preliminary data.</text>
</comment>
<gene>
    <name evidence="1" type="ORF">PPACK8108_LOCUS10815</name>
</gene>
<dbReference type="Proteomes" id="UP001153365">
    <property type="component" value="Unassembled WGS sequence"/>
</dbReference>
<accession>A0AAV0B2A6</accession>
<protein>
    <submittedName>
        <fullName evidence="1">Uncharacterized protein</fullName>
    </submittedName>
</protein>
<keyword evidence="2" id="KW-1185">Reference proteome</keyword>
<reference evidence="1" key="1">
    <citation type="submission" date="2022-06" db="EMBL/GenBank/DDBJ databases">
        <authorList>
            <consortium name="SYNGENTA / RWTH Aachen University"/>
        </authorList>
    </citation>
    <scope>NUCLEOTIDE SEQUENCE</scope>
</reference>
<proteinExistence type="predicted"/>
<name>A0AAV0B2A6_PHAPC</name>
<evidence type="ECO:0000313" key="2">
    <source>
        <dbReference type="Proteomes" id="UP001153365"/>
    </source>
</evidence>
<dbReference type="EMBL" id="CALTRL010002445">
    <property type="protein sequence ID" value="CAH7675766.1"/>
    <property type="molecule type" value="Genomic_DNA"/>
</dbReference>
<dbReference type="AlphaFoldDB" id="A0AAV0B2A6"/>
<organism evidence="1 2">
    <name type="scientific">Phakopsora pachyrhizi</name>
    <name type="common">Asian soybean rust disease fungus</name>
    <dbReference type="NCBI Taxonomy" id="170000"/>
    <lineage>
        <taxon>Eukaryota</taxon>
        <taxon>Fungi</taxon>
        <taxon>Dikarya</taxon>
        <taxon>Basidiomycota</taxon>
        <taxon>Pucciniomycotina</taxon>
        <taxon>Pucciniomycetes</taxon>
        <taxon>Pucciniales</taxon>
        <taxon>Phakopsoraceae</taxon>
        <taxon>Phakopsora</taxon>
    </lineage>
</organism>